<comment type="caution">
    <text evidence="3">The sequence shown here is derived from an EMBL/GenBank/DDBJ whole genome shotgun (WGS) entry which is preliminary data.</text>
</comment>
<dbReference type="InterPro" id="IPR032466">
    <property type="entry name" value="Metal_Hydrolase"/>
</dbReference>
<dbReference type="SUPFAM" id="SSF51556">
    <property type="entry name" value="Metallo-dependent hydrolases"/>
    <property type="match status" value="1"/>
</dbReference>
<evidence type="ECO:0000256" key="1">
    <source>
        <dbReference type="ARBA" id="ARBA00022801"/>
    </source>
</evidence>
<organism evidence="3 4">
    <name type="scientific">Actinomycetospora atypica</name>
    <dbReference type="NCBI Taxonomy" id="1290095"/>
    <lineage>
        <taxon>Bacteria</taxon>
        <taxon>Bacillati</taxon>
        <taxon>Actinomycetota</taxon>
        <taxon>Actinomycetes</taxon>
        <taxon>Pseudonocardiales</taxon>
        <taxon>Pseudonocardiaceae</taxon>
        <taxon>Actinomycetospora</taxon>
    </lineage>
</organism>
<dbReference type="PANTHER" id="PTHR43794:SF11">
    <property type="entry name" value="AMIDOHYDROLASE-RELATED DOMAIN-CONTAINING PROTEIN"/>
    <property type="match status" value="1"/>
</dbReference>
<accession>A0ABV9YE10</accession>
<dbReference type="InterPro" id="IPR006680">
    <property type="entry name" value="Amidohydro-rel"/>
</dbReference>
<keyword evidence="4" id="KW-1185">Reference proteome</keyword>
<dbReference type="PANTHER" id="PTHR43794">
    <property type="entry name" value="AMINOHYDROLASE SSNA-RELATED"/>
    <property type="match status" value="1"/>
</dbReference>
<proteinExistence type="predicted"/>
<dbReference type="SUPFAM" id="SSF51338">
    <property type="entry name" value="Composite domain of metallo-dependent hydrolases"/>
    <property type="match status" value="1"/>
</dbReference>
<dbReference type="Pfam" id="PF01979">
    <property type="entry name" value="Amidohydro_1"/>
    <property type="match status" value="1"/>
</dbReference>
<dbReference type="Proteomes" id="UP001595947">
    <property type="component" value="Unassembled WGS sequence"/>
</dbReference>
<dbReference type="Gene3D" id="2.30.40.10">
    <property type="entry name" value="Urease, subunit C, domain 1"/>
    <property type="match status" value="1"/>
</dbReference>
<protein>
    <submittedName>
        <fullName evidence="3">Amidohydrolase family protein</fullName>
    </submittedName>
</protein>
<name>A0ABV9YE10_9PSEU</name>
<gene>
    <name evidence="3" type="ORF">ACFPBZ_01380</name>
</gene>
<evidence type="ECO:0000313" key="4">
    <source>
        <dbReference type="Proteomes" id="UP001595947"/>
    </source>
</evidence>
<evidence type="ECO:0000313" key="3">
    <source>
        <dbReference type="EMBL" id="MFC5060841.1"/>
    </source>
</evidence>
<dbReference type="InterPro" id="IPR011059">
    <property type="entry name" value="Metal-dep_hydrolase_composite"/>
</dbReference>
<dbReference type="EMBL" id="JBHSIV010000001">
    <property type="protein sequence ID" value="MFC5060841.1"/>
    <property type="molecule type" value="Genomic_DNA"/>
</dbReference>
<feature type="domain" description="Amidohydrolase-related" evidence="2">
    <location>
        <begin position="58"/>
        <end position="416"/>
    </location>
</feature>
<reference evidence="4" key="1">
    <citation type="journal article" date="2019" name="Int. J. Syst. Evol. Microbiol.">
        <title>The Global Catalogue of Microorganisms (GCM) 10K type strain sequencing project: providing services to taxonomists for standard genome sequencing and annotation.</title>
        <authorList>
            <consortium name="The Broad Institute Genomics Platform"/>
            <consortium name="The Broad Institute Genome Sequencing Center for Infectious Disease"/>
            <person name="Wu L."/>
            <person name="Ma J."/>
        </authorList>
    </citation>
    <scope>NUCLEOTIDE SEQUENCE [LARGE SCALE GENOMIC DNA]</scope>
    <source>
        <strain evidence="4">CGMCC 4.7093</strain>
    </source>
</reference>
<dbReference type="InterPro" id="IPR050287">
    <property type="entry name" value="MTA/SAH_deaminase"/>
</dbReference>
<dbReference type="Gene3D" id="3.20.20.140">
    <property type="entry name" value="Metal-dependent hydrolases"/>
    <property type="match status" value="1"/>
</dbReference>
<sequence length="443" mass="46212">MSARRLHAPVVLPCDGGAVTVLRDAVVDVDDAGRIAFVGPVADAPATDAPTTRLSGLLMPGLVNTHAHTPLALLRGMGGDLPLMRWLTEVVWPAESRLEGADVRAGMLAGGVEMLRAGVTTSTEMYFWADQVVDAVLELGTRVVMTPGIISAPGMERLGTWEQMRDGISAWIDADGLRFGPGDRVELGYGAHSAYTLTAEAVATTAAAARERDALLHIHVAEAVGEDDEVRAVFGSVPAMLETTGSLGGRVLAAHAIQLSDQDVEILARHDVAVAHCPGSNAKLAAGVARVAEMLAAGLRMGLGTDSPASNDDLDLWEEQRLASLFARQRGADATALTAADALALATRGGAEALGRDDIGRLRPGAWADVVHVELDGPDVGAAFIDPDDDAQLVSNLVWSAGAKAVRDVWVAGEQVLAERAPTRVDPAEVVAAARTSGRRIKG</sequence>
<evidence type="ECO:0000259" key="2">
    <source>
        <dbReference type="Pfam" id="PF01979"/>
    </source>
</evidence>
<dbReference type="RefSeq" id="WP_378034178.1">
    <property type="nucleotide sequence ID" value="NZ_JBHSIV010000001.1"/>
</dbReference>
<keyword evidence="1" id="KW-0378">Hydrolase</keyword>